<dbReference type="RefSeq" id="WP_045272700.1">
    <property type="nucleotide sequence ID" value="NZ_JYIX01000037.1"/>
</dbReference>
<proteinExistence type="predicted"/>
<evidence type="ECO:0000259" key="1">
    <source>
        <dbReference type="Pfam" id="PF13460"/>
    </source>
</evidence>
<dbReference type="GO" id="GO:0004074">
    <property type="term" value="F:biliverdin reductase [NAD(P)H] activity"/>
    <property type="evidence" value="ECO:0007669"/>
    <property type="project" value="TreeGrafter"/>
</dbReference>
<dbReference type="Gene3D" id="3.40.50.720">
    <property type="entry name" value="NAD(P)-binding Rossmann-like Domain"/>
    <property type="match status" value="1"/>
</dbReference>
<dbReference type="PANTHER" id="PTHR43355:SF2">
    <property type="entry name" value="FLAVIN REDUCTASE (NADPH)"/>
    <property type="match status" value="1"/>
</dbReference>
<dbReference type="STRING" id="582680.RS86_02617"/>
<dbReference type="CDD" id="cd05267">
    <property type="entry name" value="SDR_a6"/>
    <property type="match status" value="1"/>
</dbReference>
<dbReference type="InterPro" id="IPR051606">
    <property type="entry name" value="Polyketide_Oxido-like"/>
</dbReference>
<feature type="domain" description="NAD(P)-binding" evidence="1">
    <location>
        <begin position="8"/>
        <end position="188"/>
    </location>
</feature>
<dbReference type="InterPro" id="IPR036291">
    <property type="entry name" value="NAD(P)-bd_dom_sf"/>
</dbReference>
<evidence type="ECO:0000313" key="3">
    <source>
        <dbReference type="Proteomes" id="UP000033740"/>
    </source>
</evidence>
<protein>
    <submittedName>
        <fullName evidence="2">NmrA-like family protein</fullName>
    </submittedName>
</protein>
<dbReference type="Proteomes" id="UP000033740">
    <property type="component" value="Unassembled WGS sequence"/>
</dbReference>
<comment type="caution">
    <text evidence="2">The sequence shown here is derived from an EMBL/GenBank/DDBJ whole genome shotgun (WGS) entry which is preliminary data.</text>
</comment>
<dbReference type="Pfam" id="PF13460">
    <property type="entry name" value="NAD_binding_10"/>
    <property type="match status" value="1"/>
</dbReference>
<accession>A0A0F0LG71</accession>
<sequence>MTNVLILGAGGQIARWVVDGAAGDPSITQTLLVRDPARLRSRPAGARVVTGDVRDTEALSATMAGQDLVYANLTGDDMGEQARSVIAAMHASGVKRLIFVLALGIYDEVPGAFGAWNRQAIGSALVTFREAADAIGASDLAYTLVRPAWLDDADEVDYELTEKGEPFKGTVVSRKSVADLILTIILDPTLHVGSSLGIDKPGSEGDRPSFM</sequence>
<dbReference type="AlphaFoldDB" id="A0A0F0LG71"/>
<reference evidence="2 3" key="1">
    <citation type="submission" date="2015-02" db="EMBL/GenBank/DDBJ databases">
        <title>Draft genome sequences of ten Microbacterium spp. with emphasis on heavy metal contaminated environments.</title>
        <authorList>
            <person name="Corretto E."/>
        </authorList>
    </citation>
    <scope>NUCLEOTIDE SEQUENCE [LARGE SCALE GENOMIC DNA]</scope>
    <source>
        <strain evidence="2 3">ARN176</strain>
    </source>
</reference>
<dbReference type="PANTHER" id="PTHR43355">
    <property type="entry name" value="FLAVIN REDUCTASE (NADPH)"/>
    <property type="match status" value="1"/>
</dbReference>
<gene>
    <name evidence="2" type="ORF">RS86_02617</name>
</gene>
<dbReference type="SUPFAM" id="SSF51735">
    <property type="entry name" value="NAD(P)-binding Rossmann-fold domains"/>
    <property type="match status" value="1"/>
</dbReference>
<evidence type="ECO:0000313" key="2">
    <source>
        <dbReference type="EMBL" id="KJL32148.1"/>
    </source>
</evidence>
<name>A0A0F0LG71_9MICO</name>
<dbReference type="PATRIC" id="fig|582680.6.peg.2686"/>
<dbReference type="EMBL" id="JYIX01000037">
    <property type="protein sequence ID" value="KJL32148.1"/>
    <property type="molecule type" value="Genomic_DNA"/>
</dbReference>
<keyword evidence="3" id="KW-1185">Reference proteome</keyword>
<dbReference type="GO" id="GO:0042602">
    <property type="term" value="F:riboflavin reductase (NADPH) activity"/>
    <property type="evidence" value="ECO:0007669"/>
    <property type="project" value="TreeGrafter"/>
</dbReference>
<organism evidence="2 3">
    <name type="scientific">Microbacterium azadirachtae</name>
    <dbReference type="NCBI Taxonomy" id="582680"/>
    <lineage>
        <taxon>Bacteria</taxon>
        <taxon>Bacillati</taxon>
        <taxon>Actinomycetota</taxon>
        <taxon>Actinomycetes</taxon>
        <taxon>Micrococcales</taxon>
        <taxon>Microbacteriaceae</taxon>
        <taxon>Microbacterium</taxon>
    </lineage>
</organism>
<dbReference type="InterPro" id="IPR016040">
    <property type="entry name" value="NAD(P)-bd_dom"/>
</dbReference>